<dbReference type="OrthoDB" id="7468199at2759"/>
<dbReference type="EMBL" id="CAJOBZ010000001">
    <property type="protein sequence ID" value="CAF4742990.1"/>
    <property type="molecule type" value="Genomic_DNA"/>
</dbReference>
<organism evidence="1 2">
    <name type="scientific">Pieris macdunnoughi</name>
    <dbReference type="NCBI Taxonomy" id="345717"/>
    <lineage>
        <taxon>Eukaryota</taxon>
        <taxon>Metazoa</taxon>
        <taxon>Ecdysozoa</taxon>
        <taxon>Arthropoda</taxon>
        <taxon>Hexapoda</taxon>
        <taxon>Insecta</taxon>
        <taxon>Pterygota</taxon>
        <taxon>Neoptera</taxon>
        <taxon>Endopterygota</taxon>
        <taxon>Lepidoptera</taxon>
        <taxon>Glossata</taxon>
        <taxon>Ditrysia</taxon>
        <taxon>Papilionoidea</taxon>
        <taxon>Pieridae</taxon>
        <taxon>Pierinae</taxon>
        <taxon>Pieris</taxon>
    </lineage>
</organism>
<reference evidence="1" key="1">
    <citation type="submission" date="2021-02" db="EMBL/GenBank/DDBJ databases">
        <authorList>
            <person name="Steward A R."/>
        </authorList>
    </citation>
    <scope>NUCLEOTIDE SEQUENCE</scope>
</reference>
<evidence type="ECO:0000313" key="2">
    <source>
        <dbReference type="Proteomes" id="UP000663880"/>
    </source>
</evidence>
<proteinExistence type="predicted"/>
<evidence type="ECO:0008006" key="3">
    <source>
        <dbReference type="Google" id="ProtNLM"/>
    </source>
</evidence>
<keyword evidence="2" id="KW-1185">Reference proteome</keyword>
<evidence type="ECO:0000313" key="1">
    <source>
        <dbReference type="EMBL" id="CAF4742990.1"/>
    </source>
</evidence>
<name>A0A821KYL8_9NEOP</name>
<dbReference type="AlphaFoldDB" id="A0A821KYL8"/>
<dbReference type="Proteomes" id="UP000663880">
    <property type="component" value="Unassembled WGS sequence"/>
</dbReference>
<accession>A0A821KYL8</accession>
<protein>
    <recommendedName>
        <fullName evidence="3">MICOS complex subunit</fullName>
    </recommendedName>
</protein>
<gene>
    <name evidence="1" type="ORF">PMACD_LOCUS149</name>
</gene>
<sequence>MQSKHIFKSKSEMDENMLRLCYGDFYIIGRLWIETLKSVLVGANMALIPAVYAAAPAPEPKYPPLMKYKDLPLYQSPHYEYKDHVADKEKCPKAHTPLLQEYLLPTVKSFRRDTQVSMCQIGCGFSNAWRQLKVEMADHERNFKRYMRDPENYTIRITSVALGTVSGFYLTRQRGVPARIFGTTLGTLLAGSVSFPDESDRGFREILYRGGKVLIAMYNIFCSDDYALEERLSCREDLPSNPPPRKPQCPMK</sequence>
<comment type="caution">
    <text evidence="1">The sequence shown here is derived from an EMBL/GenBank/DDBJ whole genome shotgun (WGS) entry which is preliminary data.</text>
</comment>